<evidence type="ECO:0000256" key="3">
    <source>
        <dbReference type="ARBA" id="ARBA00022833"/>
    </source>
</evidence>
<organism evidence="4 5">
    <name type="scientific">Datura stramonium</name>
    <name type="common">Jimsonweed</name>
    <name type="synonym">Common thornapple</name>
    <dbReference type="NCBI Taxonomy" id="4076"/>
    <lineage>
        <taxon>Eukaryota</taxon>
        <taxon>Viridiplantae</taxon>
        <taxon>Streptophyta</taxon>
        <taxon>Embryophyta</taxon>
        <taxon>Tracheophyta</taxon>
        <taxon>Spermatophyta</taxon>
        <taxon>Magnoliopsida</taxon>
        <taxon>eudicotyledons</taxon>
        <taxon>Gunneridae</taxon>
        <taxon>Pentapetalae</taxon>
        <taxon>asterids</taxon>
        <taxon>lamiids</taxon>
        <taxon>Solanales</taxon>
        <taxon>Solanaceae</taxon>
        <taxon>Solanoideae</taxon>
        <taxon>Datureae</taxon>
        <taxon>Datura</taxon>
    </lineage>
</organism>
<evidence type="ECO:0000313" key="5">
    <source>
        <dbReference type="Proteomes" id="UP000823775"/>
    </source>
</evidence>
<gene>
    <name evidence="4" type="ORF">HAX54_027261</name>
</gene>
<reference evidence="4 5" key="1">
    <citation type="journal article" date="2021" name="BMC Genomics">
        <title>Datura genome reveals duplications of psychoactive alkaloid biosynthetic genes and high mutation rate following tissue culture.</title>
        <authorList>
            <person name="Rajewski A."/>
            <person name="Carter-House D."/>
            <person name="Stajich J."/>
            <person name="Litt A."/>
        </authorList>
    </citation>
    <scope>NUCLEOTIDE SEQUENCE [LARGE SCALE GENOMIC DNA]</scope>
    <source>
        <strain evidence="4">AR-01</strain>
    </source>
</reference>
<keyword evidence="3" id="KW-0862">Zinc</keyword>
<dbReference type="EMBL" id="JACEIK010003302">
    <property type="protein sequence ID" value="MCD9641192.1"/>
    <property type="molecule type" value="Genomic_DNA"/>
</dbReference>
<comment type="caution">
    <text evidence="4">The sequence shown here is derived from an EMBL/GenBank/DDBJ whole genome shotgun (WGS) entry which is preliminary data.</text>
</comment>
<dbReference type="Proteomes" id="UP000823775">
    <property type="component" value="Unassembled WGS sequence"/>
</dbReference>
<evidence type="ECO:0000256" key="1">
    <source>
        <dbReference type="ARBA" id="ARBA00022723"/>
    </source>
</evidence>
<dbReference type="InterPro" id="IPR013083">
    <property type="entry name" value="Znf_RING/FYVE/PHD"/>
</dbReference>
<dbReference type="PANTHER" id="PTHR46508">
    <property type="entry name" value="PHD FINGER FAMILY PROTEIN"/>
    <property type="match status" value="1"/>
</dbReference>
<dbReference type="InterPro" id="IPR011011">
    <property type="entry name" value="Znf_FYVE_PHD"/>
</dbReference>
<protein>
    <submittedName>
        <fullName evidence="4">Uncharacterized protein</fullName>
    </submittedName>
</protein>
<dbReference type="SUPFAM" id="SSF57903">
    <property type="entry name" value="FYVE/PHD zinc finger"/>
    <property type="match status" value="1"/>
</dbReference>
<keyword evidence="2" id="KW-0863">Zinc-finger</keyword>
<accession>A0ABS8V2G3</accession>
<dbReference type="Gene3D" id="3.30.40.10">
    <property type="entry name" value="Zinc/RING finger domain, C3HC4 (zinc finger)"/>
    <property type="match status" value="1"/>
</dbReference>
<sequence length="180" mass="20813">MYIRCETCTYWYHAEAVGLEESKISEVVGFKCCRCRRIRIPICPYLDPKSKRQLEEKRMCARASKRYNRGIQPDSGFISELQKDEDLDTPVVPLEETQSLEDNKPLVSLLKNLLSTFRWVIEMNAETISVLDERKQPVRTHIENGTDLKSSSELSTPLGETQFLSKKKCQLLLNRVLNSQ</sequence>
<proteinExistence type="predicted"/>
<name>A0ABS8V2G3_DATST</name>
<evidence type="ECO:0000313" key="4">
    <source>
        <dbReference type="EMBL" id="MCD9641192.1"/>
    </source>
</evidence>
<evidence type="ECO:0000256" key="2">
    <source>
        <dbReference type="ARBA" id="ARBA00022771"/>
    </source>
</evidence>
<keyword evidence="5" id="KW-1185">Reference proteome</keyword>
<dbReference type="PANTHER" id="PTHR46508:SF1">
    <property type="entry name" value="PHD FINGER FAMILY PROTEIN"/>
    <property type="match status" value="1"/>
</dbReference>
<keyword evidence="1" id="KW-0479">Metal-binding</keyword>